<dbReference type="PROSITE" id="PS01009">
    <property type="entry name" value="CRISP_1"/>
    <property type="match status" value="1"/>
</dbReference>
<dbReference type="STRING" id="7234.B4GEQ6"/>
<dbReference type="SMART" id="SM00198">
    <property type="entry name" value="SCP"/>
    <property type="match status" value="1"/>
</dbReference>
<keyword evidence="5" id="KW-1185">Reference proteome</keyword>
<evidence type="ECO:0000256" key="1">
    <source>
        <dbReference type="ARBA" id="ARBA00004613"/>
    </source>
</evidence>
<dbReference type="PhylomeDB" id="B4GEQ6"/>
<accession>B4GEQ6</accession>
<evidence type="ECO:0000313" key="5">
    <source>
        <dbReference type="Proteomes" id="UP000008744"/>
    </source>
</evidence>
<dbReference type="SMR" id="B4GEQ6"/>
<reference evidence="4 5" key="1">
    <citation type="journal article" date="2007" name="Nature">
        <title>Evolution of genes and genomes on the Drosophila phylogeny.</title>
        <authorList>
            <consortium name="Drosophila 12 Genomes Consortium"/>
            <person name="Clark A.G."/>
            <person name="Eisen M.B."/>
            <person name="Smith D.R."/>
            <person name="Bergman C.M."/>
            <person name="Oliver B."/>
            <person name="Markow T.A."/>
            <person name="Kaufman T.C."/>
            <person name="Kellis M."/>
            <person name="Gelbart W."/>
            <person name="Iyer V.N."/>
            <person name="Pollard D.A."/>
            <person name="Sackton T.B."/>
            <person name="Larracuente A.M."/>
            <person name="Singh N.D."/>
            <person name="Abad J.P."/>
            <person name="Abt D.N."/>
            <person name="Adryan B."/>
            <person name="Aguade M."/>
            <person name="Akashi H."/>
            <person name="Anderson W.W."/>
            <person name="Aquadro C.F."/>
            <person name="Ardell D.H."/>
            <person name="Arguello R."/>
            <person name="Artieri C.G."/>
            <person name="Barbash D.A."/>
            <person name="Barker D."/>
            <person name="Barsanti P."/>
            <person name="Batterham P."/>
            <person name="Batzoglou S."/>
            <person name="Begun D."/>
            <person name="Bhutkar A."/>
            <person name="Blanco E."/>
            <person name="Bosak S.A."/>
            <person name="Bradley R.K."/>
            <person name="Brand A.D."/>
            <person name="Brent M.R."/>
            <person name="Brooks A.N."/>
            <person name="Brown R.H."/>
            <person name="Butlin R.K."/>
            <person name="Caggese C."/>
            <person name="Calvi B.R."/>
            <person name="Bernardo de Carvalho A."/>
            <person name="Caspi A."/>
            <person name="Castrezana S."/>
            <person name="Celniker S.E."/>
            <person name="Chang J.L."/>
            <person name="Chapple C."/>
            <person name="Chatterji S."/>
            <person name="Chinwalla A."/>
            <person name="Civetta A."/>
            <person name="Clifton S.W."/>
            <person name="Comeron J.M."/>
            <person name="Costello J.C."/>
            <person name="Coyne J.A."/>
            <person name="Daub J."/>
            <person name="David R.G."/>
            <person name="Delcher A.L."/>
            <person name="Delehaunty K."/>
            <person name="Do C.B."/>
            <person name="Ebling H."/>
            <person name="Edwards K."/>
            <person name="Eickbush T."/>
            <person name="Evans J.D."/>
            <person name="Filipski A."/>
            <person name="Findeiss S."/>
            <person name="Freyhult E."/>
            <person name="Fulton L."/>
            <person name="Fulton R."/>
            <person name="Garcia A.C."/>
            <person name="Gardiner A."/>
            <person name="Garfield D.A."/>
            <person name="Garvin B.E."/>
            <person name="Gibson G."/>
            <person name="Gilbert D."/>
            <person name="Gnerre S."/>
            <person name="Godfrey J."/>
            <person name="Good R."/>
            <person name="Gotea V."/>
            <person name="Gravely B."/>
            <person name="Greenberg A.J."/>
            <person name="Griffiths-Jones S."/>
            <person name="Gross S."/>
            <person name="Guigo R."/>
            <person name="Gustafson E.A."/>
            <person name="Haerty W."/>
            <person name="Hahn M.W."/>
            <person name="Halligan D.L."/>
            <person name="Halpern A.L."/>
            <person name="Halter G.M."/>
            <person name="Han M.V."/>
            <person name="Heger A."/>
            <person name="Hillier L."/>
            <person name="Hinrichs A.S."/>
            <person name="Holmes I."/>
            <person name="Hoskins R.A."/>
            <person name="Hubisz M.J."/>
            <person name="Hultmark D."/>
            <person name="Huntley M.A."/>
            <person name="Jaffe D.B."/>
            <person name="Jagadeeshan S."/>
            <person name="Jeck W.R."/>
            <person name="Johnson J."/>
            <person name="Jones C.D."/>
            <person name="Jordan W.C."/>
            <person name="Karpen G.H."/>
            <person name="Kataoka E."/>
            <person name="Keightley P.D."/>
            <person name="Kheradpour P."/>
            <person name="Kirkness E.F."/>
            <person name="Koerich L.B."/>
            <person name="Kristiansen K."/>
            <person name="Kudrna D."/>
            <person name="Kulathinal R.J."/>
            <person name="Kumar S."/>
            <person name="Kwok R."/>
            <person name="Lander E."/>
            <person name="Langley C.H."/>
            <person name="Lapoint R."/>
            <person name="Lazzaro B.P."/>
            <person name="Lee S.J."/>
            <person name="Levesque L."/>
            <person name="Li R."/>
            <person name="Lin C.F."/>
            <person name="Lin M.F."/>
            <person name="Lindblad-Toh K."/>
            <person name="Llopart A."/>
            <person name="Long M."/>
            <person name="Low L."/>
            <person name="Lozovsky E."/>
            <person name="Lu J."/>
            <person name="Luo M."/>
            <person name="Machado C.A."/>
            <person name="Makalowski W."/>
            <person name="Marzo M."/>
            <person name="Matsuda M."/>
            <person name="Matzkin L."/>
            <person name="McAllister B."/>
            <person name="McBride C.S."/>
            <person name="McKernan B."/>
            <person name="McKernan K."/>
            <person name="Mendez-Lago M."/>
            <person name="Minx P."/>
            <person name="Mollenhauer M.U."/>
            <person name="Montooth K."/>
            <person name="Mount S.M."/>
            <person name="Mu X."/>
            <person name="Myers E."/>
            <person name="Negre B."/>
            <person name="Newfeld S."/>
            <person name="Nielsen R."/>
            <person name="Noor M.A."/>
            <person name="O'Grady P."/>
            <person name="Pachter L."/>
            <person name="Papaceit M."/>
            <person name="Parisi M.J."/>
            <person name="Parisi M."/>
            <person name="Parts L."/>
            <person name="Pedersen J.S."/>
            <person name="Pesole G."/>
            <person name="Phillippy A.M."/>
            <person name="Ponting C.P."/>
            <person name="Pop M."/>
            <person name="Porcelli D."/>
            <person name="Powell J.R."/>
            <person name="Prohaska S."/>
            <person name="Pruitt K."/>
            <person name="Puig M."/>
            <person name="Quesneville H."/>
            <person name="Ram K.R."/>
            <person name="Rand D."/>
            <person name="Rasmussen M.D."/>
            <person name="Reed L.K."/>
            <person name="Reenan R."/>
            <person name="Reily A."/>
            <person name="Remington K.A."/>
            <person name="Rieger T.T."/>
            <person name="Ritchie M.G."/>
            <person name="Robin C."/>
            <person name="Rogers Y.H."/>
            <person name="Rohde C."/>
            <person name="Rozas J."/>
            <person name="Rubenfield M.J."/>
            <person name="Ruiz A."/>
            <person name="Russo S."/>
            <person name="Salzberg S.L."/>
            <person name="Sanchez-Gracia A."/>
            <person name="Saranga D.J."/>
            <person name="Sato H."/>
            <person name="Schaeffer S.W."/>
            <person name="Schatz M.C."/>
            <person name="Schlenke T."/>
            <person name="Schwartz R."/>
            <person name="Segarra C."/>
            <person name="Singh R.S."/>
            <person name="Sirot L."/>
            <person name="Sirota M."/>
            <person name="Sisneros N.B."/>
            <person name="Smith C.D."/>
            <person name="Smith T.F."/>
            <person name="Spieth J."/>
            <person name="Stage D.E."/>
            <person name="Stark A."/>
            <person name="Stephan W."/>
            <person name="Strausberg R.L."/>
            <person name="Strempel S."/>
            <person name="Sturgill D."/>
            <person name="Sutton G."/>
            <person name="Sutton G.G."/>
            <person name="Tao W."/>
            <person name="Teichmann S."/>
            <person name="Tobari Y.N."/>
            <person name="Tomimura Y."/>
            <person name="Tsolas J.M."/>
            <person name="Valente V.L."/>
            <person name="Venter E."/>
            <person name="Venter J.C."/>
            <person name="Vicario S."/>
            <person name="Vieira F.G."/>
            <person name="Vilella A.J."/>
            <person name="Villasante A."/>
            <person name="Walenz B."/>
            <person name="Wang J."/>
            <person name="Wasserman M."/>
            <person name="Watts T."/>
            <person name="Wilson D."/>
            <person name="Wilson R.K."/>
            <person name="Wing R.A."/>
            <person name="Wolfner M.F."/>
            <person name="Wong A."/>
            <person name="Wong G.K."/>
            <person name="Wu C.I."/>
            <person name="Wu G."/>
            <person name="Yamamoto D."/>
            <person name="Yang H.P."/>
            <person name="Yang S.P."/>
            <person name="Yorke J.A."/>
            <person name="Yoshida K."/>
            <person name="Zdobnov E."/>
            <person name="Zhang P."/>
            <person name="Zhang Y."/>
            <person name="Zimin A.V."/>
            <person name="Baldwin J."/>
            <person name="Abdouelleil A."/>
            <person name="Abdulkadir J."/>
            <person name="Abebe A."/>
            <person name="Abera B."/>
            <person name="Abreu J."/>
            <person name="Acer S.C."/>
            <person name="Aftuck L."/>
            <person name="Alexander A."/>
            <person name="An P."/>
            <person name="Anderson E."/>
            <person name="Anderson S."/>
            <person name="Arachi H."/>
            <person name="Azer M."/>
            <person name="Bachantsang P."/>
            <person name="Barry A."/>
            <person name="Bayul T."/>
            <person name="Berlin A."/>
            <person name="Bessette D."/>
            <person name="Bloom T."/>
            <person name="Blye J."/>
            <person name="Boguslavskiy L."/>
            <person name="Bonnet C."/>
            <person name="Boukhgalter B."/>
            <person name="Bourzgui I."/>
            <person name="Brown A."/>
            <person name="Cahill P."/>
            <person name="Channer S."/>
            <person name="Cheshatsang Y."/>
            <person name="Chuda L."/>
            <person name="Citroen M."/>
            <person name="Collymore A."/>
            <person name="Cooke P."/>
            <person name="Costello M."/>
            <person name="D'Aco K."/>
            <person name="Daza R."/>
            <person name="De Haan G."/>
            <person name="DeGray S."/>
            <person name="DeMaso C."/>
            <person name="Dhargay N."/>
            <person name="Dooley K."/>
            <person name="Dooley E."/>
            <person name="Doricent M."/>
            <person name="Dorje P."/>
            <person name="Dorjee K."/>
            <person name="Dupes A."/>
            <person name="Elong R."/>
            <person name="Falk J."/>
            <person name="Farina A."/>
            <person name="Faro S."/>
            <person name="Ferguson D."/>
            <person name="Fisher S."/>
            <person name="Foley C.D."/>
            <person name="Franke A."/>
            <person name="Friedrich D."/>
            <person name="Gadbois L."/>
            <person name="Gearin G."/>
            <person name="Gearin C.R."/>
            <person name="Giannoukos G."/>
            <person name="Goode T."/>
            <person name="Graham J."/>
            <person name="Grandbois E."/>
            <person name="Grewal S."/>
            <person name="Gyaltsen K."/>
            <person name="Hafez N."/>
            <person name="Hagos B."/>
            <person name="Hall J."/>
            <person name="Henson C."/>
            <person name="Hollinger A."/>
            <person name="Honan T."/>
            <person name="Huard M.D."/>
            <person name="Hughes L."/>
            <person name="Hurhula B."/>
            <person name="Husby M.E."/>
            <person name="Kamat A."/>
            <person name="Kanga B."/>
            <person name="Kashin S."/>
            <person name="Khazanovich D."/>
            <person name="Kisner P."/>
            <person name="Lance K."/>
            <person name="Lara M."/>
            <person name="Lee W."/>
            <person name="Lennon N."/>
            <person name="Letendre F."/>
            <person name="LeVine R."/>
            <person name="Lipovsky A."/>
            <person name="Liu X."/>
            <person name="Liu J."/>
            <person name="Liu S."/>
            <person name="Lokyitsang T."/>
            <person name="Lokyitsang Y."/>
            <person name="Lubonja R."/>
            <person name="Lui A."/>
            <person name="MacDonald P."/>
            <person name="Magnisalis V."/>
            <person name="Maru K."/>
            <person name="Matthews C."/>
            <person name="McCusker W."/>
            <person name="McDonough S."/>
            <person name="Mehta T."/>
            <person name="Meldrim J."/>
            <person name="Meneus L."/>
            <person name="Mihai O."/>
            <person name="Mihalev A."/>
            <person name="Mihova T."/>
            <person name="Mittelman R."/>
            <person name="Mlenga V."/>
            <person name="Montmayeur A."/>
            <person name="Mulrain L."/>
            <person name="Navidi A."/>
            <person name="Naylor J."/>
            <person name="Negash T."/>
            <person name="Nguyen T."/>
            <person name="Nguyen N."/>
            <person name="Nicol R."/>
            <person name="Norbu C."/>
            <person name="Norbu N."/>
            <person name="Novod N."/>
            <person name="O'Neill B."/>
            <person name="Osman S."/>
            <person name="Markiewicz E."/>
            <person name="Oyono O.L."/>
            <person name="Patti C."/>
            <person name="Phunkhang P."/>
            <person name="Pierre F."/>
            <person name="Priest M."/>
            <person name="Raghuraman S."/>
            <person name="Rege F."/>
            <person name="Reyes R."/>
            <person name="Rise C."/>
            <person name="Rogov P."/>
            <person name="Ross K."/>
            <person name="Ryan E."/>
            <person name="Settipalli S."/>
            <person name="Shea T."/>
            <person name="Sherpa N."/>
            <person name="Shi L."/>
            <person name="Shih D."/>
            <person name="Sparrow T."/>
            <person name="Spaulding J."/>
            <person name="Stalker J."/>
            <person name="Stange-Thomann N."/>
            <person name="Stavropoulos S."/>
            <person name="Stone C."/>
            <person name="Strader C."/>
            <person name="Tesfaye S."/>
            <person name="Thomson T."/>
            <person name="Thoulutsang Y."/>
            <person name="Thoulutsang D."/>
            <person name="Topham K."/>
            <person name="Topping I."/>
            <person name="Tsamla T."/>
            <person name="Vassiliev H."/>
            <person name="Vo A."/>
            <person name="Wangchuk T."/>
            <person name="Wangdi T."/>
            <person name="Weiand M."/>
            <person name="Wilkinson J."/>
            <person name="Wilson A."/>
            <person name="Yadav S."/>
            <person name="Young G."/>
            <person name="Yu Q."/>
            <person name="Zembek L."/>
            <person name="Zhong D."/>
            <person name="Zimmer A."/>
            <person name="Zwirko Z."/>
            <person name="Jaffe D.B."/>
            <person name="Alvarez P."/>
            <person name="Brockman W."/>
            <person name="Butler J."/>
            <person name="Chin C."/>
            <person name="Gnerre S."/>
            <person name="Grabherr M."/>
            <person name="Kleber M."/>
            <person name="Mauceli E."/>
            <person name="MacCallum I."/>
        </authorList>
    </citation>
    <scope>NUCLEOTIDE SEQUENCE [LARGE SCALE GENOMIC DNA]</scope>
    <source>
        <strain evidence="5">MSH-3 / Tucson 14011-0111.49</strain>
    </source>
</reference>
<gene>
    <name evidence="4" type="primary">Dper\GL21759</name>
    <name evidence="4" type="ORF">Dper_GL21759</name>
</gene>
<organism evidence="5">
    <name type="scientific">Drosophila persimilis</name>
    <name type="common">Fruit fly</name>
    <dbReference type="NCBI Taxonomy" id="7234"/>
    <lineage>
        <taxon>Eukaryota</taxon>
        <taxon>Metazoa</taxon>
        <taxon>Ecdysozoa</taxon>
        <taxon>Arthropoda</taxon>
        <taxon>Hexapoda</taxon>
        <taxon>Insecta</taxon>
        <taxon>Pterygota</taxon>
        <taxon>Neoptera</taxon>
        <taxon>Endopterygota</taxon>
        <taxon>Diptera</taxon>
        <taxon>Brachycera</taxon>
        <taxon>Muscomorpha</taxon>
        <taxon>Ephydroidea</taxon>
        <taxon>Drosophilidae</taxon>
        <taxon>Drosophila</taxon>
        <taxon>Sophophora</taxon>
    </lineage>
</organism>
<name>B4GEQ6_DROPE</name>
<dbReference type="Gene3D" id="3.40.33.10">
    <property type="entry name" value="CAP"/>
    <property type="match status" value="1"/>
</dbReference>
<dbReference type="InterPro" id="IPR014044">
    <property type="entry name" value="CAP_dom"/>
</dbReference>
<evidence type="ECO:0000256" key="2">
    <source>
        <dbReference type="ARBA" id="ARBA00022525"/>
    </source>
</evidence>
<dbReference type="AlphaFoldDB" id="B4GEQ6"/>
<keyword evidence="2" id="KW-0964">Secreted</keyword>
<dbReference type="KEGG" id="dpe:6591662"/>
<sequence>MHGVPALKLDPDITKGCESYAQTLAELGKLEHSKSEDRPGLGENLAYTYSDPLSVVKMWYDEISKYDFKKPGFNMETGHFTQVVWKASTHLGMGKATDKLGRIWVVGRYKPPGNFKGQFEENVPRRKYVLERLL</sequence>
<dbReference type="GO" id="GO:0005576">
    <property type="term" value="C:extracellular region"/>
    <property type="evidence" value="ECO:0007669"/>
    <property type="project" value="UniProtKB-SubCell"/>
</dbReference>
<dbReference type="OrthoDB" id="337038at2759"/>
<dbReference type="HOGENOM" id="CLU_035730_9_4_1"/>
<dbReference type="InterPro" id="IPR035940">
    <property type="entry name" value="CAP_sf"/>
</dbReference>
<proteinExistence type="predicted"/>
<dbReference type="OMA" id="NPGHYEQ"/>
<evidence type="ECO:0000259" key="3">
    <source>
        <dbReference type="SMART" id="SM00198"/>
    </source>
</evidence>
<evidence type="ECO:0000313" key="4">
    <source>
        <dbReference type="EMBL" id="EDW34091.1"/>
    </source>
</evidence>
<protein>
    <submittedName>
        <fullName evidence="4">GL21759</fullName>
    </submittedName>
</protein>
<dbReference type="eggNOG" id="KOG3017">
    <property type="taxonomic scope" value="Eukaryota"/>
</dbReference>
<dbReference type="SUPFAM" id="SSF55797">
    <property type="entry name" value="PR-1-like"/>
    <property type="match status" value="1"/>
</dbReference>
<dbReference type="PANTHER" id="PTHR10334">
    <property type="entry name" value="CYSTEINE-RICH SECRETORY PROTEIN-RELATED"/>
    <property type="match status" value="1"/>
</dbReference>
<dbReference type="Pfam" id="PF00188">
    <property type="entry name" value="CAP"/>
    <property type="match status" value="1"/>
</dbReference>
<dbReference type="Proteomes" id="UP000008744">
    <property type="component" value="Unassembled WGS sequence"/>
</dbReference>
<dbReference type="PRINTS" id="PR00837">
    <property type="entry name" value="V5TPXLIKE"/>
</dbReference>
<dbReference type="FunFam" id="3.40.33.10:FF:000002">
    <property type="entry name" value="Golgi-associated plant pathogenesis-related protein 1"/>
    <property type="match status" value="1"/>
</dbReference>
<dbReference type="CDD" id="cd05382">
    <property type="entry name" value="CAP_GAPR1-like"/>
    <property type="match status" value="1"/>
</dbReference>
<dbReference type="InterPro" id="IPR018244">
    <property type="entry name" value="Allrgn_V5/Tpx1_CS"/>
</dbReference>
<dbReference type="InterPro" id="IPR034113">
    <property type="entry name" value="SCP_GAPR1-like"/>
</dbReference>
<dbReference type="EMBL" id="CH479182">
    <property type="protein sequence ID" value="EDW34091.1"/>
    <property type="molecule type" value="Genomic_DNA"/>
</dbReference>
<feature type="domain" description="SCP" evidence="3">
    <location>
        <begin position="1"/>
        <end position="117"/>
    </location>
</feature>
<dbReference type="InterPro" id="IPR001283">
    <property type="entry name" value="CRISP-related"/>
</dbReference>
<comment type="subcellular location">
    <subcellularLocation>
        <location evidence="1">Secreted</location>
    </subcellularLocation>
</comment>